<sequence length="175" mass="19984">MKQDRLRKWKGRLLGTIVVVLATLLALQLISKQWHGQQFFITQVQGPLVELQGVIEHQQKNGWDEPQIVSNQLQKVLVALEYGLQSYHPPHIAMSQVDYRTLQALARYLRSLPNHRTYSTATWDESAIRQANDLHAALTTAHLKLRTTISNDWDAFMEKAAVLVDELASSSWDSQ</sequence>
<reference evidence="2" key="1">
    <citation type="journal article" date="2019" name="Int. J. Syst. Evol. Microbiol.">
        <title>The Global Catalogue of Microorganisms (GCM) 10K type strain sequencing project: providing services to taxonomists for standard genome sequencing and annotation.</title>
        <authorList>
            <consortium name="The Broad Institute Genomics Platform"/>
            <consortium name="The Broad Institute Genome Sequencing Center for Infectious Disease"/>
            <person name="Wu L."/>
            <person name="Ma J."/>
        </authorList>
    </citation>
    <scope>NUCLEOTIDE SEQUENCE [LARGE SCALE GENOMIC DNA]</scope>
    <source>
        <strain evidence="2">PCU 280</strain>
    </source>
</reference>
<protein>
    <submittedName>
        <fullName evidence="1">Uncharacterized protein</fullName>
    </submittedName>
</protein>
<name>A0ABW1V8R9_9BACL</name>
<dbReference type="EMBL" id="JBHSTE010000007">
    <property type="protein sequence ID" value="MFC6334641.1"/>
    <property type="molecule type" value="Genomic_DNA"/>
</dbReference>
<proteinExistence type="predicted"/>
<comment type="caution">
    <text evidence="1">The sequence shown here is derived from an EMBL/GenBank/DDBJ whole genome shotgun (WGS) entry which is preliminary data.</text>
</comment>
<organism evidence="1 2">
    <name type="scientific">Paenibacillus septentrionalis</name>
    <dbReference type="NCBI Taxonomy" id="429342"/>
    <lineage>
        <taxon>Bacteria</taxon>
        <taxon>Bacillati</taxon>
        <taxon>Bacillota</taxon>
        <taxon>Bacilli</taxon>
        <taxon>Bacillales</taxon>
        <taxon>Paenibacillaceae</taxon>
        <taxon>Paenibacillus</taxon>
    </lineage>
</organism>
<dbReference type="Proteomes" id="UP001596233">
    <property type="component" value="Unassembled WGS sequence"/>
</dbReference>
<accession>A0ABW1V8R9</accession>
<keyword evidence="2" id="KW-1185">Reference proteome</keyword>
<evidence type="ECO:0000313" key="1">
    <source>
        <dbReference type="EMBL" id="MFC6334641.1"/>
    </source>
</evidence>
<evidence type="ECO:0000313" key="2">
    <source>
        <dbReference type="Proteomes" id="UP001596233"/>
    </source>
</evidence>
<gene>
    <name evidence="1" type="ORF">ACFP56_18580</name>
</gene>
<dbReference type="RefSeq" id="WP_379237377.1">
    <property type="nucleotide sequence ID" value="NZ_JBHSTE010000007.1"/>
</dbReference>